<dbReference type="EMBL" id="CP059735">
    <property type="protein sequence ID" value="WDD99726.1"/>
    <property type="molecule type" value="Genomic_DNA"/>
</dbReference>
<keyword evidence="4" id="KW-1185">Reference proteome</keyword>
<accession>A0AAF0C264</accession>
<proteinExistence type="predicted"/>
<evidence type="ECO:0000313" key="3">
    <source>
        <dbReference type="EMBL" id="WDD99726.1"/>
    </source>
</evidence>
<evidence type="ECO:0008006" key="5">
    <source>
        <dbReference type="Google" id="ProtNLM"/>
    </source>
</evidence>
<feature type="signal peptide" evidence="2">
    <location>
        <begin position="1"/>
        <end position="22"/>
    </location>
</feature>
<keyword evidence="1" id="KW-0175">Coiled coil</keyword>
<sequence>MKFTSLGSLALLTLAMSNSSFAVTQDELQAILAEQKQKLIEIEQQLAELKKANAEQKKQAVLTKKAAASHDRAASAEKNWWLKSYGSLLYKSEEIFRNTQDIDPDRRAKTDLERVVVELGHKFDPQWQIELELEYEHGGTGAALEYDGFEEFGEFESEIEAGGEVLVEKLEIKYTVNDDLAVKFGRIFVPVGLGTELHKPGQYFTTERHWSEATMIPQVWHENGINVSGSWNGFNAQALVTTGLNSEYFRSYRWAASGHQKRFEQVNSDDLAFTVRLDYGDLAQGTGVGISYYTGDTSGNRNNDDNIEGDGNLTLIGLHGAWQGYNWQLRGQYLYGELDDAAAITLANKTTPGLQPGNFAQVGSEAESAFFEAAYNSQSLFNLSKPLYLFAAYEYANPLKEVEQGNGSERFDIDEFAFGINYLPTPELVLKAQFAQQQYAQDNLDDTNSFSLSMGYYFSL</sequence>
<dbReference type="SUPFAM" id="SSF56935">
    <property type="entry name" value="Porins"/>
    <property type="match status" value="1"/>
</dbReference>
<name>A0AAF0C264_9GAMM</name>
<dbReference type="InterPro" id="IPR023614">
    <property type="entry name" value="Porin_dom_sf"/>
</dbReference>
<dbReference type="AlphaFoldDB" id="A0AAF0C264"/>
<evidence type="ECO:0000256" key="1">
    <source>
        <dbReference type="SAM" id="Coils"/>
    </source>
</evidence>
<feature type="chain" id="PRO_5041931574" description="Porin" evidence="2">
    <location>
        <begin position="23"/>
        <end position="460"/>
    </location>
</feature>
<dbReference type="RefSeq" id="WP_044832899.1">
    <property type="nucleotide sequence ID" value="NZ_CP059735.1"/>
</dbReference>
<evidence type="ECO:0000313" key="4">
    <source>
        <dbReference type="Proteomes" id="UP000032568"/>
    </source>
</evidence>
<keyword evidence="2" id="KW-0732">Signal</keyword>
<feature type="coiled-coil region" evidence="1">
    <location>
        <begin position="25"/>
        <end position="59"/>
    </location>
</feature>
<dbReference type="Proteomes" id="UP000032568">
    <property type="component" value="Chromosome"/>
</dbReference>
<reference evidence="3 4" key="1">
    <citation type="journal article" date="2015" name="Genome Announc.">
        <title>Draft Genome Sequences of Marine Isolates of Thalassomonas viridans and Thalassomonas actiniarum.</title>
        <authorList>
            <person name="Olonade I."/>
            <person name="van Zyl L.J."/>
            <person name="Trindade M."/>
        </authorList>
    </citation>
    <scope>NUCLEOTIDE SEQUENCE [LARGE SCALE GENOMIC DNA]</scope>
    <source>
        <strain evidence="3 4">A5K-106</strain>
    </source>
</reference>
<evidence type="ECO:0000256" key="2">
    <source>
        <dbReference type="SAM" id="SignalP"/>
    </source>
</evidence>
<dbReference type="Gene3D" id="2.40.160.10">
    <property type="entry name" value="Porin"/>
    <property type="match status" value="1"/>
</dbReference>
<protein>
    <recommendedName>
        <fullName evidence="5">Porin</fullName>
    </recommendedName>
</protein>
<dbReference type="KEGG" id="tact:SG35_003370"/>
<reference evidence="3 4" key="2">
    <citation type="journal article" date="2022" name="Mar. Drugs">
        <title>Bioassay-Guided Fractionation Leads to the Detection of Cholic Acid Generated by the Rare Thalassomonas sp.</title>
        <authorList>
            <person name="Pheiffer F."/>
            <person name="Schneider Y.K."/>
            <person name="Hansen E.H."/>
            <person name="Andersen J.H."/>
            <person name="Isaksson J."/>
            <person name="Busche T."/>
            <person name="R C."/>
            <person name="Kalinowski J."/>
            <person name="Zyl L.V."/>
            <person name="Trindade M."/>
        </authorList>
    </citation>
    <scope>NUCLEOTIDE SEQUENCE [LARGE SCALE GENOMIC DNA]</scope>
    <source>
        <strain evidence="3 4">A5K-106</strain>
    </source>
</reference>
<gene>
    <name evidence="3" type="ORF">SG35_003370</name>
</gene>
<organism evidence="3 4">
    <name type="scientific">Thalassomonas actiniarum</name>
    <dbReference type="NCBI Taxonomy" id="485447"/>
    <lineage>
        <taxon>Bacteria</taxon>
        <taxon>Pseudomonadati</taxon>
        <taxon>Pseudomonadota</taxon>
        <taxon>Gammaproteobacteria</taxon>
        <taxon>Alteromonadales</taxon>
        <taxon>Colwelliaceae</taxon>
        <taxon>Thalassomonas</taxon>
    </lineage>
</organism>